<comment type="caution">
    <text evidence="2">The sequence shown here is derived from an EMBL/GenBank/DDBJ whole genome shotgun (WGS) entry which is preliminary data.</text>
</comment>
<dbReference type="RefSeq" id="WP_190837470.1">
    <property type="nucleotide sequence ID" value="NZ_CAWPPI010000121.1"/>
</dbReference>
<sequence length="80" mass="8835">MSRSRPNNLVLIDVAMGTMNGLEATRLQKAQPNPIYVAIFTLNNYGLAPLRESQKSKVKSIIYQGFCAILNGIFISAVTY</sequence>
<dbReference type="AlphaFoldDB" id="A0A8J6XRB6"/>
<evidence type="ECO:0000313" key="3">
    <source>
        <dbReference type="Proteomes" id="UP000629098"/>
    </source>
</evidence>
<dbReference type="Proteomes" id="UP000629098">
    <property type="component" value="Unassembled WGS sequence"/>
</dbReference>
<keyword evidence="3" id="KW-1185">Reference proteome</keyword>
<dbReference type="InterPro" id="IPR011006">
    <property type="entry name" value="CheY-like_superfamily"/>
</dbReference>
<organism evidence="2 3">
    <name type="scientific">Iningainema tapete BLCC-T55</name>
    <dbReference type="NCBI Taxonomy" id="2748662"/>
    <lineage>
        <taxon>Bacteria</taxon>
        <taxon>Bacillati</taxon>
        <taxon>Cyanobacteriota</taxon>
        <taxon>Cyanophyceae</taxon>
        <taxon>Nostocales</taxon>
        <taxon>Scytonemataceae</taxon>
        <taxon>Iningainema tapete</taxon>
    </lineage>
</organism>
<gene>
    <name evidence="2" type="ORF">ICL16_40390</name>
</gene>
<dbReference type="SUPFAM" id="SSF52172">
    <property type="entry name" value="CheY-like"/>
    <property type="match status" value="1"/>
</dbReference>
<accession>A0A8J6XRB6</accession>
<feature type="transmembrane region" description="Helical" evidence="1">
    <location>
        <begin position="61"/>
        <end position="79"/>
    </location>
</feature>
<keyword evidence="1" id="KW-0472">Membrane</keyword>
<reference evidence="2" key="1">
    <citation type="submission" date="2020-09" db="EMBL/GenBank/DDBJ databases">
        <title>Iningainema tapete sp. nov. (Scytonemataceae, Cyanobacteria) from greenhouses in central Florida (USA) produces two types of nodularin with biosynthetic potential for microcystin-LR and anabaenopeptins.</title>
        <authorList>
            <person name="Berthold D.E."/>
            <person name="Lefler F.W."/>
            <person name="Huang I.-S."/>
            <person name="Abdulla H."/>
            <person name="Zimba P.V."/>
            <person name="Laughinghouse H.D. IV."/>
        </authorList>
    </citation>
    <scope>NUCLEOTIDE SEQUENCE</scope>
    <source>
        <strain evidence="2">BLCCT55</strain>
    </source>
</reference>
<proteinExistence type="predicted"/>
<evidence type="ECO:0000313" key="2">
    <source>
        <dbReference type="EMBL" id="MBD2778137.1"/>
    </source>
</evidence>
<keyword evidence="1" id="KW-1133">Transmembrane helix</keyword>
<name>A0A8J6XRB6_9CYAN</name>
<protein>
    <submittedName>
        <fullName evidence="2">Uncharacterized protein</fullName>
    </submittedName>
</protein>
<evidence type="ECO:0000256" key="1">
    <source>
        <dbReference type="SAM" id="Phobius"/>
    </source>
</evidence>
<dbReference type="EMBL" id="JACXAE010000121">
    <property type="protein sequence ID" value="MBD2778137.1"/>
    <property type="molecule type" value="Genomic_DNA"/>
</dbReference>
<keyword evidence="1" id="KW-0812">Transmembrane</keyword>